<keyword evidence="2" id="KW-0689">Ribosomal protein</keyword>
<feature type="region of interest" description="Disordered" evidence="1">
    <location>
        <begin position="1"/>
        <end position="32"/>
    </location>
</feature>
<name>F2X0Z3_NOSBO</name>
<dbReference type="EMBL" id="HQ291371">
    <property type="protein sequence ID" value="ADZ95624.1"/>
    <property type="molecule type" value="mRNA"/>
</dbReference>
<feature type="compositionally biased region" description="Basic and acidic residues" evidence="1">
    <location>
        <begin position="1"/>
        <end position="13"/>
    </location>
</feature>
<sequence length="67" mass="7862">MAKKVQETKEKKALKAASTSKKEKKRWTDTKKKEEQRKVFTVGEDLLSKVEKEVKKATDDDHLLFRI</sequence>
<evidence type="ECO:0000313" key="2">
    <source>
        <dbReference type="EMBL" id="ADZ95624.1"/>
    </source>
</evidence>
<dbReference type="GO" id="GO:0005840">
    <property type="term" value="C:ribosome"/>
    <property type="evidence" value="ECO:0007669"/>
    <property type="project" value="UniProtKB-KW"/>
</dbReference>
<reference evidence="2" key="1">
    <citation type="submission" date="2010-09" db="EMBL/GenBank/DDBJ databases">
        <title>The organization of cytoplasmic ribosomal protein genes in microsporidian Nosema bombycis genome.</title>
        <authorList>
            <person name="Liu H."/>
            <person name="Pan G."/>
            <person name="Li T."/>
            <person name="Huang W."/>
            <person name="Zhou Z."/>
        </authorList>
    </citation>
    <scope>NUCLEOTIDE SEQUENCE</scope>
    <source>
        <strain evidence="2">CQ1</strain>
    </source>
</reference>
<proteinExistence type="evidence at transcript level"/>
<evidence type="ECO:0000256" key="1">
    <source>
        <dbReference type="SAM" id="MobiDB-lite"/>
    </source>
</evidence>
<accession>F2X0Z3</accession>
<organism evidence="2">
    <name type="scientific">Nosema bombycis</name>
    <name type="common">Microsporidian parasite</name>
    <name type="synonym">Pebrine of silkworm</name>
    <dbReference type="NCBI Taxonomy" id="27978"/>
    <lineage>
        <taxon>Eukaryota</taxon>
        <taxon>Fungi</taxon>
        <taxon>Fungi incertae sedis</taxon>
        <taxon>Microsporidia</taxon>
        <taxon>Nosematidae</taxon>
        <taxon>Nosema</taxon>
    </lineage>
</organism>
<dbReference type="AlphaFoldDB" id="F2X0Z3"/>
<protein>
    <submittedName>
        <fullName evidence="2">40S ribosomal protein S25</fullName>
    </submittedName>
</protein>
<keyword evidence="2" id="KW-0687">Ribonucleoprotein</keyword>